<proteinExistence type="predicted"/>
<reference evidence="1" key="1">
    <citation type="submission" date="2025-08" db="UniProtKB">
        <authorList>
            <consortium name="Ensembl"/>
        </authorList>
    </citation>
    <scope>IDENTIFICATION</scope>
</reference>
<accession>A0A3Q2Q6D3</accession>
<reference evidence="1" key="2">
    <citation type="submission" date="2025-09" db="UniProtKB">
        <authorList>
            <consortium name="Ensembl"/>
        </authorList>
    </citation>
    <scope>IDENTIFICATION</scope>
</reference>
<keyword evidence="2" id="KW-1185">Reference proteome</keyword>
<evidence type="ECO:0000313" key="1">
    <source>
        <dbReference type="Ensembl" id="ENSFHEP00000021537.1"/>
    </source>
</evidence>
<dbReference type="Proteomes" id="UP000265000">
    <property type="component" value="Unplaced"/>
</dbReference>
<organism evidence="1 2">
    <name type="scientific">Fundulus heteroclitus</name>
    <name type="common">Killifish</name>
    <name type="synonym">Mummichog</name>
    <dbReference type="NCBI Taxonomy" id="8078"/>
    <lineage>
        <taxon>Eukaryota</taxon>
        <taxon>Metazoa</taxon>
        <taxon>Chordata</taxon>
        <taxon>Craniata</taxon>
        <taxon>Vertebrata</taxon>
        <taxon>Euteleostomi</taxon>
        <taxon>Actinopterygii</taxon>
        <taxon>Neopterygii</taxon>
        <taxon>Teleostei</taxon>
        <taxon>Neoteleostei</taxon>
        <taxon>Acanthomorphata</taxon>
        <taxon>Ovalentaria</taxon>
        <taxon>Atherinomorphae</taxon>
        <taxon>Cyprinodontiformes</taxon>
        <taxon>Fundulidae</taxon>
        <taxon>Fundulus</taxon>
    </lineage>
</organism>
<protein>
    <submittedName>
        <fullName evidence="1">Uncharacterized protein</fullName>
    </submittedName>
</protein>
<dbReference type="Ensembl" id="ENSFHET00000015257.1">
    <property type="protein sequence ID" value="ENSFHEP00000021537.1"/>
    <property type="gene ID" value="ENSFHEG00000001315.1"/>
</dbReference>
<dbReference type="AlphaFoldDB" id="A0A3Q2Q6D3"/>
<evidence type="ECO:0000313" key="2">
    <source>
        <dbReference type="Proteomes" id="UP000265000"/>
    </source>
</evidence>
<name>A0A3Q2Q6D3_FUNHE</name>
<sequence length="97" mass="10875">VEREERGSRNLVKWNGFPRNASLWSPQLNRLTFTKNPKLTAPTFRPSSLPGLHAKIHPGNLSFVSLKLFSSVLVGPLKPLECDHKAKTDEISGTWPQ</sequence>